<evidence type="ECO:0000313" key="1">
    <source>
        <dbReference type="EMBL" id="CUS07959.1"/>
    </source>
</evidence>
<organism evidence="1 2">
    <name type="scientific">Tuber aestivum</name>
    <name type="common">summer truffle</name>
    <dbReference type="NCBI Taxonomy" id="59557"/>
    <lineage>
        <taxon>Eukaryota</taxon>
        <taxon>Fungi</taxon>
        <taxon>Dikarya</taxon>
        <taxon>Ascomycota</taxon>
        <taxon>Pezizomycotina</taxon>
        <taxon>Pezizomycetes</taxon>
        <taxon>Pezizales</taxon>
        <taxon>Tuberaceae</taxon>
        <taxon>Tuber</taxon>
    </lineage>
</organism>
<dbReference type="AlphaFoldDB" id="A0A292PK94"/>
<dbReference type="EMBL" id="LN891157">
    <property type="protein sequence ID" value="CUS07959.1"/>
    <property type="molecule type" value="Genomic_DNA"/>
</dbReference>
<proteinExistence type="predicted"/>
<evidence type="ECO:0000313" key="2">
    <source>
        <dbReference type="Proteomes" id="UP001412239"/>
    </source>
</evidence>
<name>A0A292PK94_9PEZI</name>
<dbReference type="Proteomes" id="UP001412239">
    <property type="component" value="Unassembled WGS sequence"/>
</dbReference>
<gene>
    <name evidence="1" type="ORF">GSTUAT00007953001</name>
</gene>
<reference evidence="1" key="1">
    <citation type="submission" date="2015-10" db="EMBL/GenBank/DDBJ databases">
        <authorList>
            <person name="Regsiter A."/>
            <person name="william w."/>
        </authorList>
    </citation>
    <scope>NUCLEOTIDE SEQUENCE</scope>
    <source>
        <strain evidence="1">Montdore</strain>
    </source>
</reference>
<protein>
    <submittedName>
        <fullName evidence="1">Uncharacterized protein</fullName>
    </submittedName>
</protein>
<sequence>MVPTGEPAPYRTTPNRNRYLNPSLLPIILFLTELRRQFDKSTGRKNETKYGDKHVSQNNMLHVLGDYLGRVRIPHSSSYGTGSEGAVV</sequence>
<keyword evidence="2" id="KW-1185">Reference proteome</keyword>
<accession>A0A292PK94</accession>